<protein>
    <submittedName>
        <fullName evidence="1">Uncharacterized protein</fullName>
    </submittedName>
</protein>
<reference evidence="1" key="1">
    <citation type="submission" date="2014-11" db="EMBL/GenBank/DDBJ databases">
        <authorList>
            <person name="Amaro Gonzalez C."/>
        </authorList>
    </citation>
    <scope>NUCLEOTIDE SEQUENCE</scope>
</reference>
<dbReference type="AlphaFoldDB" id="A0A0E9QU49"/>
<reference evidence="1" key="2">
    <citation type="journal article" date="2015" name="Fish Shellfish Immunol.">
        <title>Early steps in the European eel (Anguilla anguilla)-Vibrio vulnificus interaction in the gills: Role of the RtxA13 toxin.</title>
        <authorList>
            <person name="Callol A."/>
            <person name="Pajuelo D."/>
            <person name="Ebbesson L."/>
            <person name="Teles M."/>
            <person name="MacKenzie S."/>
            <person name="Amaro C."/>
        </authorList>
    </citation>
    <scope>NUCLEOTIDE SEQUENCE</scope>
</reference>
<name>A0A0E9QU49_ANGAN</name>
<sequence>MLYLVYTVHRKTQCILWVNLKHMRVPKLSTHKHF</sequence>
<organism evidence="1">
    <name type="scientific">Anguilla anguilla</name>
    <name type="common">European freshwater eel</name>
    <name type="synonym">Muraena anguilla</name>
    <dbReference type="NCBI Taxonomy" id="7936"/>
    <lineage>
        <taxon>Eukaryota</taxon>
        <taxon>Metazoa</taxon>
        <taxon>Chordata</taxon>
        <taxon>Craniata</taxon>
        <taxon>Vertebrata</taxon>
        <taxon>Euteleostomi</taxon>
        <taxon>Actinopterygii</taxon>
        <taxon>Neopterygii</taxon>
        <taxon>Teleostei</taxon>
        <taxon>Anguilliformes</taxon>
        <taxon>Anguillidae</taxon>
        <taxon>Anguilla</taxon>
    </lineage>
</organism>
<evidence type="ECO:0000313" key="1">
    <source>
        <dbReference type="EMBL" id="JAH19638.1"/>
    </source>
</evidence>
<accession>A0A0E9QU49</accession>
<dbReference type="EMBL" id="GBXM01088939">
    <property type="protein sequence ID" value="JAH19638.1"/>
    <property type="molecule type" value="Transcribed_RNA"/>
</dbReference>
<proteinExistence type="predicted"/>